<evidence type="ECO:0000313" key="2">
    <source>
        <dbReference type="EMBL" id="BBJ45301.1"/>
    </source>
</evidence>
<dbReference type="Pfam" id="PF13561">
    <property type="entry name" value="adh_short_C2"/>
    <property type="match status" value="1"/>
</dbReference>
<evidence type="ECO:0000256" key="1">
    <source>
        <dbReference type="ARBA" id="ARBA00006484"/>
    </source>
</evidence>
<proteinExistence type="inferred from homology"/>
<organism evidence="2 3">
    <name type="scientific">Streptomyces antimycoticus</name>
    <dbReference type="NCBI Taxonomy" id="68175"/>
    <lineage>
        <taxon>Bacteria</taxon>
        <taxon>Bacillati</taxon>
        <taxon>Actinomycetota</taxon>
        <taxon>Actinomycetes</taxon>
        <taxon>Kitasatosporales</taxon>
        <taxon>Streptomycetaceae</taxon>
        <taxon>Streptomyces</taxon>
        <taxon>Streptomyces violaceusniger group</taxon>
    </lineage>
</organism>
<dbReference type="InterPro" id="IPR002347">
    <property type="entry name" value="SDR_fam"/>
</dbReference>
<dbReference type="Proteomes" id="UP000463951">
    <property type="component" value="Chromosome"/>
</dbReference>
<dbReference type="AlphaFoldDB" id="A0A499V712"/>
<evidence type="ECO:0000313" key="3">
    <source>
        <dbReference type="Proteomes" id="UP000463951"/>
    </source>
</evidence>
<dbReference type="Gene3D" id="3.40.50.720">
    <property type="entry name" value="NAD(P)-binding Rossmann-like Domain"/>
    <property type="match status" value="1"/>
</dbReference>
<dbReference type="InterPro" id="IPR050259">
    <property type="entry name" value="SDR"/>
</dbReference>
<dbReference type="PANTHER" id="PTHR42879:SF2">
    <property type="entry name" value="3-OXOACYL-[ACYL-CARRIER-PROTEIN] REDUCTASE FABG"/>
    <property type="match status" value="1"/>
</dbReference>
<protein>
    <recommendedName>
        <fullName evidence="4">SDR family oxidoreductase</fullName>
    </recommendedName>
</protein>
<name>A0A499V712_9ACTN</name>
<dbReference type="EMBL" id="AP019620">
    <property type="protein sequence ID" value="BBJ45301.1"/>
    <property type="molecule type" value="Genomic_DNA"/>
</dbReference>
<dbReference type="InterPro" id="IPR036291">
    <property type="entry name" value="NAD(P)-bd_dom_sf"/>
</dbReference>
<gene>
    <name evidence="2" type="ORF">SSPO_080190</name>
</gene>
<evidence type="ECO:0008006" key="4">
    <source>
        <dbReference type="Google" id="ProtNLM"/>
    </source>
</evidence>
<accession>A0A499V712</accession>
<sequence length="155" mass="15703">MTSNQSGGYRRPPRVDLVTGADSGIGRATAVGLAGEHQPRVGAAPYRAAKGGLGLLTQVMALELAEHGIQVNAVAPGEVATPMTGQEDTGVRCQDRPGTPPWRPGDVGEVAAVIAFLAGPNAGHVTGASWAVDGGMLRMGAMAGPRLGSGDRRRG</sequence>
<dbReference type="SUPFAM" id="SSF51735">
    <property type="entry name" value="NAD(P)-binding Rossmann-fold domains"/>
    <property type="match status" value="1"/>
</dbReference>
<reference evidence="2 3" key="1">
    <citation type="journal article" date="2020" name="Int. J. Syst. Evol. Microbiol.">
        <title>Reclassification of Streptomyces castelarensis and Streptomyces sporoclivatus as later heterotypic synonyms of Streptomyces antimycoticus.</title>
        <authorList>
            <person name="Komaki H."/>
            <person name="Tamura T."/>
        </authorList>
    </citation>
    <scope>NUCLEOTIDE SEQUENCE [LARGE SCALE GENOMIC DNA]</scope>
    <source>
        <strain evidence="2 3">NBRC 100767</strain>
    </source>
</reference>
<dbReference type="PANTHER" id="PTHR42879">
    <property type="entry name" value="3-OXOACYL-(ACYL-CARRIER-PROTEIN) REDUCTASE"/>
    <property type="match status" value="1"/>
</dbReference>
<comment type="similarity">
    <text evidence="1">Belongs to the short-chain dehydrogenases/reductases (SDR) family.</text>
</comment>